<sequence>MEETERISVLSLVATKYFVEIPEHVQYEADLLNRKYDFSDSISVVSIDDFASGGLPFEPLRMVVDQGEFEVITLSYVHKTTQTDDFMFILDDETARKKVLLYLPYLSEHLIGTIGFMAHLEAKNYLTSEFTINILNCIGESKFRISQKILNSAIQEIEGRRYE</sequence>
<proteinExistence type="predicted"/>
<evidence type="ECO:0000313" key="2">
    <source>
        <dbReference type="Proteomes" id="UP001163096"/>
    </source>
</evidence>
<gene>
    <name evidence="1" type="ORF">OU421_08570</name>
</gene>
<dbReference type="Pfam" id="PF11848">
    <property type="entry name" value="DUF3368"/>
    <property type="match status" value="1"/>
</dbReference>
<dbReference type="AlphaFoldDB" id="A0A9X9S2E1"/>
<dbReference type="Proteomes" id="UP001163096">
    <property type="component" value="Chromosome"/>
</dbReference>
<organism evidence="1 2">
    <name type="scientific">Methanogenium organophilum</name>
    <dbReference type="NCBI Taxonomy" id="2199"/>
    <lineage>
        <taxon>Archaea</taxon>
        <taxon>Methanobacteriati</taxon>
        <taxon>Methanobacteriota</taxon>
        <taxon>Stenosarchaea group</taxon>
        <taxon>Methanomicrobia</taxon>
        <taxon>Methanomicrobiales</taxon>
        <taxon>Methanomicrobiaceae</taxon>
        <taxon>Methanogenium</taxon>
    </lineage>
</organism>
<accession>A0A9X9S2E1</accession>
<reference evidence="1" key="1">
    <citation type="submission" date="2022-11" db="EMBL/GenBank/DDBJ databases">
        <title>Complete genome sequence of Methanogenium organophilum DSM 3596.</title>
        <authorList>
            <person name="Chen S.-C."/>
            <person name="Lai S.-J."/>
            <person name="You Y.-T."/>
        </authorList>
    </citation>
    <scope>NUCLEOTIDE SEQUENCE</scope>
    <source>
        <strain evidence="1">DSM 3596</strain>
    </source>
</reference>
<dbReference type="KEGG" id="mou:OU421_08570"/>
<dbReference type="GeneID" id="76835150"/>
<dbReference type="RefSeq" id="WP_268185680.1">
    <property type="nucleotide sequence ID" value="NZ_CP113361.1"/>
</dbReference>
<evidence type="ECO:0000313" key="1">
    <source>
        <dbReference type="EMBL" id="WAI00481.1"/>
    </source>
</evidence>
<name>A0A9X9S2E1_METOG</name>
<dbReference type="EMBL" id="CP113361">
    <property type="protein sequence ID" value="WAI00481.1"/>
    <property type="molecule type" value="Genomic_DNA"/>
</dbReference>
<dbReference type="InterPro" id="IPR021799">
    <property type="entry name" value="PIN-like_prokaryotic"/>
</dbReference>
<keyword evidence="2" id="KW-1185">Reference proteome</keyword>
<protein>
    <submittedName>
        <fullName evidence="1">Uncharacterized protein</fullName>
    </submittedName>
</protein>